<dbReference type="EMBL" id="CP026604">
    <property type="protein sequence ID" value="AWB66546.1"/>
    <property type="molecule type" value="Genomic_DNA"/>
</dbReference>
<dbReference type="Pfam" id="PF01965">
    <property type="entry name" value="DJ-1_PfpI"/>
    <property type="match status" value="1"/>
</dbReference>
<dbReference type="PANTHER" id="PTHR43130">
    <property type="entry name" value="ARAC-FAMILY TRANSCRIPTIONAL REGULATOR"/>
    <property type="match status" value="1"/>
</dbReference>
<gene>
    <name evidence="2" type="ORF">C2869_08935</name>
</gene>
<dbReference type="KEGG" id="cate:C2869_08935"/>
<dbReference type="PANTHER" id="PTHR43130:SF3">
    <property type="entry name" value="HTH-TYPE TRANSCRIPTIONAL REGULATOR RV1931C"/>
    <property type="match status" value="1"/>
</dbReference>
<name>A0A2S0VQP9_9ALTE</name>
<dbReference type="Gene3D" id="3.40.50.880">
    <property type="match status" value="1"/>
</dbReference>
<feature type="domain" description="DJ-1/PfpI" evidence="1">
    <location>
        <begin position="44"/>
        <end position="214"/>
    </location>
</feature>
<reference evidence="2 3" key="1">
    <citation type="submission" date="2018-01" db="EMBL/GenBank/DDBJ databases">
        <title>Genome sequence of a Cantenovulum-like bacteria.</title>
        <authorList>
            <person name="Tan W.R."/>
            <person name="Lau N.-S."/>
            <person name="Go F."/>
            <person name="Amirul A.-A.A."/>
        </authorList>
    </citation>
    <scope>NUCLEOTIDE SEQUENCE [LARGE SCALE GENOMIC DNA]</scope>
    <source>
        <strain evidence="2 3">CCB-QB4</strain>
    </source>
</reference>
<protein>
    <submittedName>
        <fullName evidence="2">AraC family transcriptional regulator</fullName>
    </submittedName>
</protein>
<organism evidence="2 3">
    <name type="scientific">Saccharobesus litoralis</name>
    <dbReference type="NCBI Taxonomy" id="2172099"/>
    <lineage>
        <taxon>Bacteria</taxon>
        <taxon>Pseudomonadati</taxon>
        <taxon>Pseudomonadota</taxon>
        <taxon>Gammaproteobacteria</taxon>
        <taxon>Alteromonadales</taxon>
        <taxon>Alteromonadaceae</taxon>
        <taxon>Saccharobesus</taxon>
    </lineage>
</organism>
<dbReference type="AlphaFoldDB" id="A0A2S0VQP9"/>
<evidence type="ECO:0000313" key="3">
    <source>
        <dbReference type="Proteomes" id="UP000244441"/>
    </source>
</evidence>
<keyword evidence="3" id="KW-1185">Reference proteome</keyword>
<evidence type="ECO:0000259" key="1">
    <source>
        <dbReference type="Pfam" id="PF01965"/>
    </source>
</evidence>
<sequence>MSIRSVIMDALNNEFINAIQTELTYNANKNIEPLVDDNLELAIKTVTLVLFDDVEVLDFAGPYEVFSLTRQLNNNKLFKVQTASLCGDSVVAKNGLSISPDVALDEVQTTDLLLIPGGDGVKQVLKNKRLLRQIERLATEAQYVLSVCTGAVVLAKLGILKHRQATTHHQAFEWLAEIDPSCQVLTGSRFVDTGDVITCGGTSAGIDMSLYMIEKLTSREIRKATQGYMEYQN</sequence>
<dbReference type="InterPro" id="IPR029062">
    <property type="entry name" value="Class_I_gatase-like"/>
</dbReference>
<dbReference type="Proteomes" id="UP000244441">
    <property type="component" value="Chromosome"/>
</dbReference>
<evidence type="ECO:0000313" key="2">
    <source>
        <dbReference type="EMBL" id="AWB66546.1"/>
    </source>
</evidence>
<dbReference type="InterPro" id="IPR002818">
    <property type="entry name" value="DJ-1/PfpI"/>
</dbReference>
<dbReference type="InterPro" id="IPR052158">
    <property type="entry name" value="INH-QAR"/>
</dbReference>
<proteinExistence type="predicted"/>
<accession>A0A2S0VQP9</accession>
<dbReference type="SUPFAM" id="SSF52317">
    <property type="entry name" value="Class I glutamine amidotransferase-like"/>
    <property type="match status" value="1"/>
</dbReference>
<dbReference type="CDD" id="cd03139">
    <property type="entry name" value="GATase1_PfpI_2"/>
    <property type="match status" value="1"/>
</dbReference>